<protein>
    <submittedName>
        <fullName evidence="2">Uncharacterized protein</fullName>
    </submittedName>
</protein>
<evidence type="ECO:0000313" key="1">
    <source>
        <dbReference type="Proteomes" id="UP000887580"/>
    </source>
</evidence>
<proteinExistence type="predicted"/>
<dbReference type="Proteomes" id="UP000887580">
    <property type="component" value="Unplaced"/>
</dbReference>
<evidence type="ECO:0000313" key="2">
    <source>
        <dbReference type="WBParaSite" id="PS1159_v2.g23033.t1"/>
    </source>
</evidence>
<reference evidence="2" key="1">
    <citation type="submission" date="2022-11" db="UniProtKB">
        <authorList>
            <consortium name="WormBaseParasite"/>
        </authorList>
    </citation>
    <scope>IDENTIFICATION</scope>
</reference>
<name>A0AC35G263_9BILA</name>
<organism evidence="1 2">
    <name type="scientific">Panagrolaimus sp. PS1159</name>
    <dbReference type="NCBI Taxonomy" id="55785"/>
    <lineage>
        <taxon>Eukaryota</taxon>
        <taxon>Metazoa</taxon>
        <taxon>Ecdysozoa</taxon>
        <taxon>Nematoda</taxon>
        <taxon>Chromadorea</taxon>
        <taxon>Rhabditida</taxon>
        <taxon>Tylenchina</taxon>
        <taxon>Panagrolaimomorpha</taxon>
        <taxon>Panagrolaimoidea</taxon>
        <taxon>Panagrolaimidae</taxon>
        <taxon>Panagrolaimus</taxon>
    </lineage>
</organism>
<sequence>MDSSWEIPKNLIWYKIKDDAIGIDLGTTRCRCAVSRIKGVAETVALQNAGNLITLSPSQVSAILLKHMKIKSEEFQGKKVNNVVVTIPAVFIDQQCEKTLEAANLAEFDSVTLLPEPVAAAFSYFFDREIPNNSNMLLFDLGGGTLDVCFFRIFNDKINIISKSGDLQIRGRNFDNILFHYLKQKLENEFDIDNIDKKKYKLLSKCQEIKEVLSTVNDYSYEEKEKSETWKKSSVTDLCSKYSNTLSLNGENEKCWKKNDFSNATNNSTISLHISVYENSNEGSSDSFNKNFQKSLLIQKQKQINPTSTFNAQNPFEFSRQEDSGEAEPPEVSQFVANQRLLNTNESTVAVNDQATSNDLYEFIGQHMVAKTSVVILRENKHQHLKHIAERQILNRLMEFIALTKPDAAERRSFGTMLDELTCSSIFQDISLKSGSGKLDERVKKRRSDFVKASGIKRIKGETTTRSDDDIDLISNKLLYVEDTKVLHELYEKSSSSRVKWIQGQKAERGVLSLALAKFRHLKSDLSLLQYDVTTMFLSKHEKPTSLRSAFRDIIPGIFKLAAINSVPFEHPGSDMIQSEIPAFKALCYLLKVYCKRSGIEIERIFLERKDLNYREALQFMVDQKISSPMIFSFETFNQRQFYIASDDEILKVNGHFADAIKSLLDVYIIFSLKPDSKTTGIIYFFELMMGIKTNAVSSRLQLLADLKNAASQSQQSENVNADSQSENVNA</sequence>
<accession>A0AC35G263</accession>
<dbReference type="WBParaSite" id="PS1159_v2.g23033.t1">
    <property type="protein sequence ID" value="PS1159_v2.g23033.t1"/>
    <property type="gene ID" value="PS1159_v2.g23033"/>
</dbReference>